<dbReference type="SUPFAM" id="SSF75217">
    <property type="entry name" value="alpha/beta knot"/>
    <property type="match status" value="1"/>
</dbReference>
<dbReference type="PANTHER" id="PTHR46417">
    <property type="entry name" value="TRNA (GUANINE-N(1)-)-METHYLTRANSFERASE"/>
    <property type="match status" value="1"/>
</dbReference>
<dbReference type="Proteomes" id="UP000662373">
    <property type="component" value="Unassembled WGS sequence"/>
</dbReference>
<feature type="non-terminal residue" evidence="2">
    <location>
        <position position="92"/>
    </location>
</feature>
<feature type="domain" description="tRNA methyltransferase TRMD/TRM10-type" evidence="1">
    <location>
        <begin position="1"/>
        <end position="92"/>
    </location>
</feature>
<sequence length="92" mass="10358">MKIDFLTLFPEMFEGVLHSSILKKAQEKEAVSFNVVNFREYSDHKHKTVDDYPYGGGAGMVLKAQPVFDAVEDLTKKASKKPRIILVCPQGE</sequence>
<reference evidence="2 3" key="1">
    <citation type="submission" date="2020-09" db="EMBL/GenBank/DDBJ databases">
        <title>Draft genome of Gelidibacter salicanalis PAMC21136.</title>
        <authorList>
            <person name="Park H."/>
        </authorList>
    </citation>
    <scope>NUCLEOTIDE SEQUENCE [LARGE SCALE GENOMIC DNA]</scope>
    <source>
        <strain evidence="2 3">PAMC21136</strain>
    </source>
</reference>
<comment type="caution">
    <text evidence="2">The sequence shown here is derived from an EMBL/GenBank/DDBJ whole genome shotgun (WGS) entry which is preliminary data.</text>
</comment>
<accession>A0A934NL76</accession>
<dbReference type="Pfam" id="PF01746">
    <property type="entry name" value="tRNA_m1G_MT"/>
    <property type="match status" value="1"/>
</dbReference>
<proteinExistence type="predicted"/>
<evidence type="ECO:0000259" key="1">
    <source>
        <dbReference type="Pfam" id="PF01746"/>
    </source>
</evidence>
<protein>
    <submittedName>
        <fullName evidence="2">tRNA (Guanosine(37)-N1)-methyltransferase TrmD</fullName>
    </submittedName>
</protein>
<evidence type="ECO:0000313" key="3">
    <source>
        <dbReference type="Proteomes" id="UP000662373"/>
    </source>
</evidence>
<name>A0A934NL76_9FLAO</name>
<dbReference type="GO" id="GO:0005829">
    <property type="term" value="C:cytosol"/>
    <property type="evidence" value="ECO:0007669"/>
    <property type="project" value="TreeGrafter"/>
</dbReference>
<organism evidence="2 3">
    <name type="scientific">Gelidibacter salicanalis</name>
    <dbReference type="NCBI Taxonomy" id="291193"/>
    <lineage>
        <taxon>Bacteria</taxon>
        <taxon>Pseudomonadati</taxon>
        <taxon>Bacteroidota</taxon>
        <taxon>Flavobacteriia</taxon>
        <taxon>Flavobacteriales</taxon>
        <taxon>Flavobacteriaceae</taxon>
        <taxon>Gelidibacter</taxon>
    </lineage>
</organism>
<keyword evidence="3" id="KW-1185">Reference proteome</keyword>
<dbReference type="PANTHER" id="PTHR46417:SF1">
    <property type="entry name" value="TRNA (GUANINE-N(1)-)-METHYLTRANSFERASE"/>
    <property type="match status" value="1"/>
</dbReference>
<dbReference type="InterPro" id="IPR002649">
    <property type="entry name" value="tRNA_m1G_MeTrfase_TrmD"/>
</dbReference>
<dbReference type="InterPro" id="IPR029028">
    <property type="entry name" value="Alpha/beta_knot_MTases"/>
</dbReference>
<dbReference type="Gene3D" id="3.40.1280.10">
    <property type="match status" value="1"/>
</dbReference>
<evidence type="ECO:0000313" key="2">
    <source>
        <dbReference type="EMBL" id="MBJ7883324.1"/>
    </source>
</evidence>
<dbReference type="EMBL" id="JAEHJZ010000642">
    <property type="protein sequence ID" value="MBJ7883324.1"/>
    <property type="molecule type" value="Genomic_DNA"/>
</dbReference>
<dbReference type="InterPro" id="IPR016009">
    <property type="entry name" value="tRNA_MeTrfase_TRMD/TRM10"/>
</dbReference>
<dbReference type="GO" id="GO:0052906">
    <property type="term" value="F:tRNA (guanine(37)-N1)-methyltransferase activity"/>
    <property type="evidence" value="ECO:0007669"/>
    <property type="project" value="InterPro"/>
</dbReference>
<dbReference type="InterPro" id="IPR029026">
    <property type="entry name" value="tRNA_m1G_MTases_N"/>
</dbReference>
<dbReference type="AlphaFoldDB" id="A0A934NL76"/>
<dbReference type="GO" id="GO:0002939">
    <property type="term" value="P:tRNA N1-guanine methylation"/>
    <property type="evidence" value="ECO:0007669"/>
    <property type="project" value="TreeGrafter"/>
</dbReference>
<gene>
    <name evidence="2" type="ORF">JEM65_22170</name>
</gene>